<keyword evidence="2" id="KW-0813">Transport</keyword>
<dbReference type="SMART" id="SM00708">
    <property type="entry name" value="PhBP"/>
    <property type="match status" value="1"/>
</dbReference>
<gene>
    <name evidence="3" type="ORF">IPOD504_LOCUS3465</name>
</gene>
<organism evidence="3 4">
    <name type="scientific">Iphiclides podalirius</name>
    <name type="common">scarce swallowtail</name>
    <dbReference type="NCBI Taxonomy" id="110791"/>
    <lineage>
        <taxon>Eukaryota</taxon>
        <taxon>Metazoa</taxon>
        <taxon>Ecdysozoa</taxon>
        <taxon>Arthropoda</taxon>
        <taxon>Hexapoda</taxon>
        <taxon>Insecta</taxon>
        <taxon>Pterygota</taxon>
        <taxon>Neoptera</taxon>
        <taxon>Endopterygota</taxon>
        <taxon>Lepidoptera</taxon>
        <taxon>Glossata</taxon>
        <taxon>Ditrysia</taxon>
        <taxon>Papilionoidea</taxon>
        <taxon>Papilionidae</taxon>
        <taxon>Papilioninae</taxon>
        <taxon>Iphiclides</taxon>
    </lineage>
</organism>
<evidence type="ECO:0000256" key="1">
    <source>
        <dbReference type="ARBA" id="ARBA00008098"/>
    </source>
</evidence>
<dbReference type="SUPFAM" id="SSF47565">
    <property type="entry name" value="Insect pheromone/odorant-binding proteins"/>
    <property type="match status" value="1"/>
</dbReference>
<accession>A0ABN8HV99</accession>
<dbReference type="Proteomes" id="UP000837857">
    <property type="component" value="Chromosome 14"/>
</dbReference>
<dbReference type="PRINTS" id="PR00484">
    <property type="entry name" value="PBPGOBP"/>
</dbReference>
<dbReference type="Gene3D" id="1.10.238.20">
    <property type="entry name" value="Pheromone/general odorant binding protein domain"/>
    <property type="match status" value="1"/>
</dbReference>
<comment type="similarity">
    <text evidence="1">Belongs to the PBP/GOBP family.</text>
</comment>
<dbReference type="InterPro" id="IPR006170">
    <property type="entry name" value="PBP/GOBP"/>
</dbReference>
<feature type="non-terminal residue" evidence="3">
    <location>
        <position position="1"/>
    </location>
</feature>
<sequence length="228" mass="26805">MKSNPRWDEVGRERMRREMDFNVFGVVDPSFPPIINFSNDPRYKYDNRYEEQHSMLNDDKMALDTKWRLLALFVLCFAFRLDRVTSSQEVMKQLTTGFIKALQICKKELNLGDHIMQDFMNFWREEYELVNRELGCAISCIALKLDLISEDLKMHHGNAQQFAINHGADEEMAKQLVTMIHECEKANEGGNDDCMRVLEIAKCFRTRIHELKWAPSMEVILEEVMTEV</sequence>
<evidence type="ECO:0008006" key="5">
    <source>
        <dbReference type="Google" id="ProtNLM"/>
    </source>
</evidence>
<dbReference type="CDD" id="cd23992">
    <property type="entry name" value="PBP_GOBP"/>
    <property type="match status" value="1"/>
</dbReference>
<evidence type="ECO:0000313" key="4">
    <source>
        <dbReference type="Proteomes" id="UP000837857"/>
    </source>
</evidence>
<name>A0ABN8HV99_9NEOP</name>
<keyword evidence="4" id="KW-1185">Reference proteome</keyword>
<dbReference type="InterPro" id="IPR036728">
    <property type="entry name" value="PBP_GOBP_sf"/>
</dbReference>
<evidence type="ECO:0000313" key="3">
    <source>
        <dbReference type="EMBL" id="CAH2041931.1"/>
    </source>
</evidence>
<evidence type="ECO:0000256" key="2">
    <source>
        <dbReference type="ARBA" id="ARBA00022448"/>
    </source>
</evidence>
<dbReference type="InterPro" id="IPR006072">
    <property type="entry name" value="Odorant/phero-bd_Lep"/>
</dbReference>
<dbReference type="Pfam" id="PF01395">
    <property type="entry name" value="PBP_GOBP"/>
    <property type="match status" value="1"/>
</dbReference>
<dbReference type="EMBL" id="OW152826">
    <property type="protein sequence ID" value="CAH2041931.1"/>
    <property type="molecule type" value="Genomic_DNA"/>
</dbReference>
<reference evidence="3" key="1">
    <citation type="submission" date="2022-03" db="EMBL/GenBank/DDBJ databases">
        <authorList>
            <person name="Martin H S."/>
        </authorList>
    </citation>
    <scope>NUCLEOTIDE SEQUENCE</scope>
</reference>
<proteinExistence type="inferred from homology"/>
<protein>
    <recommendedName>
        <fullName evidence="5">Pheromone binding protein 1</fullName>
    </recommendedName>
</protein>